<keyword evidence="1" id="KW-0812">Transmembrane</keyword>
<feature type="signal peptide" evidence="2">
    <location>
        <begin position="1"/>
        <end position="24"/>
    </location>
</feature>
<feature type="chain" id="PRO_5042049067" evidence="2">
    <location>
        <begin position="25"/>
        <end position="161"/>
    </location>
</feature>
<evidence type="ECO:0000256" key="2">
    <source>
        <dbReference type="SAM" id="SignalP"/>
    </source>
</evidence>
<keyword evidence="2" id="KW-0732">Signal</keyword>
<evidence type="ECO:0000256" key="1">
    <source>
        <dbReference type="SAM" id="Phobius"/>
    </source>
</evidence>
<reference evidence="3" key="1">
    <citation type="submission" date="2022-06" db="EMBL/GenBank/DDBJ databases">
        <title>Uncovering the hologenomic basis of an extraordinary plant invasion.</title>
        <authorList>
            <person name="Bieker V.C."/>
            <person name="Martin M.D."/>
            <person name="Gilbert T."/>
            <person name="Hodgins K."/>
            <person name="Battlay P."/>
            <person name="Petersen B."/>
            <person name="Wilson J."/>
        </authorList>
    </citation>
    <scope>NUCLEOTIDE SEQUENCE</scope>
    <source>
        <strain evidence="3">AA19_3_7</strain>
        <tissue evidence="3">Leaf</tissue>
    </source>
</reference>
<organism evidence="3 4">
    <name type="scientific">Ambrosia artemisiifolia</name>
    <name type="common">Common ragweed</name>
    <dbReference type="NCBI Taxonomy" id="4212"/>
    <lineage>
        <taxon>Eukaryota</taxon>
        <taxon>Viridiplantae</taxon>
        <taxon>Streptophyta</taxon>
        <taxon>Embryophyta</taxon>
        <taxon>Tracheophyta</taxon>
        <taxon>Spermatophyta</taxon>
        <taxon>Magnoliopsida</taxon>
        <taxon>eudicotyledons</taxon>
        <taxon>Gunneridae</taxon>
        <taxon>Pentapetalae</taxon>
        <taxon>asterids</taxon>
        <taxon>campanulids</taxon>
        <taxon>Asterales</taxon>
        <taxon>Asteraceae</taxon>
        <taxon>Asteroideae</taxon>
        <taxon>Heliantheae alliance</taxon>
        <taxon>Heliantheae</taxon>
        <taxon>Ambrosia</taxon>
    </lineage>
</organism>
<dbReference type="Proteomes" id="UP001206925">
    <property type="component" value="Unassembled WGS sequence"/>
</dbReference>
<dbReference type="PANTHER" id="PTHR36336">
    <property type="entry name" value="OS09G0560400 PROTEIN"/>
    <property type="match status" value="1"/>
</dbReference>
<keyword evidence="1" id="KW-1133">Transmembrane helix</keyword>
<dbReference type="PANTHER" id="PTHR36336:SF1">
    <property type="entry name" value="OS09G0560400 PROTEIN"/>
    <property type="match status" value="1"/>
</dbReference>
<proteinExistence type="predicted"/>
<keyword evidence="1" id="KW-0472">Membrane</keyword>
<evidence type="ECO:0000313" key="4">
    <source>
        <dbReference type="Proteomes" id="UP001206925"/>
    </source>
</evidence>
<accession>A0AAD5CW03</accession>
<comment type="caution">
    <text evidence="3">The sequence shown here is derived from an EMBL/GenBank/DDBJ whole genome shotgun (WGS) entry which is preliminary data.</text>
</comment>
<protein>
    <submittedName>
        <fullName evidence="3">Uncharacterized protein</fullName>
    </submittedName>
</protein>
<dbReference type="EMBL" id="JAMZMK010006619">
    <property type="protein sequence ID" value="KAI7747964.1"/>
    <property type="molecule type" value="Genomic_DNA"/>
</dbReference>
<gene>
    <name evidence="3" type="ORF">M8C21_027888</name>
</gene>
<feature type="transmembrane region" description="Helical" evidence="1">
    <location>
        <begin position="120"/>
        <end position="141"/>
    </location>
</feature>
<name>A0AAD5CW03_AMBAR</name>
<keyword evidence="4" id="KW-1185">Reference proteome</keyword>
<evidence type="ECO:0000313" key="3">
    <source>
        <dbReference type="EMBL" id="KAI7747964.1"/>
    </source>
</evidence>
<sequence length="161" mass="18467">MKKSYHHHRLVFITFFFFIIVVHSSSSSDLQELIGGVRGLKSFKEKGSNITFDCSPSGPCVPCLYHEKKDVSYRCSETGYRIPMKCVKTVDDESNKDRNLLEEMYVTYRSCIPAVNQEKLSLLAFEGIMLLLLITSSFVIFRRKGNFVMPGPIRLPTNPRF</sequence>
<dbReference type="AlphaFoldDB" id="A0AAD5CW03"/>